<organism evidence="1 2">
    <name type="scientific">Pseudoalteromonas denitrificans DSM 6059</name>
    <dbReference type="NCBI Taxonomy" id="1123010"/>
    <lineage>
        <taxon>Bacteria</taxon>
        <taxon>Pseudomonadati</taxon>
        <taxon>Pseudomonadota</taxon>
        <taxon>Gammaproteobacteria</taxon>
        <taxon>Alteromonadales</taxon>
        <taxon>Pseudoalteromonadaceae</taxon>
        <taxon>Pseudoalteromonas</taxon>
    </lineage>
</organism>
<reference evidence="1 2" key="1">
    <citation type="submission" date="2016-10" db="EMBL/GenBank/DDBJ databases">
        <authorList>
            <person name="de Groot N.N."/>
        </authorList>
    </citation>
    <scope>NUCLEOTIDE SEQUENCE [LARGE SCALE GENOMIC DNA]</scope>
    <source>
        <strain evidence="1 2">DSM 6059</strain>
    </source>
</reference>
<dbReference type="InterPro" id="IPR021074">
    <property type="entry name" value="Formate_DH_dsu"/>
</dbReference>
<evidence type="ECO:0000313" key="1">
    <source>
        <dbReference type="EMBL" id="SFC69130.1"/>
    </source>
</evidence>
<evidence type="ECO:0000313" key="2">
    <source>
        <dbReference type="Proteomes" id="UP000198862"/>
    </source>
</evidence>
<protein>
    <submittedName>
        <fullName evidence="1">Formate dehydrogenase subunit delta</fullName>
    </submittedName>
</protein>
<proteinExistence type="predicted"/>
<dbReference type="Proteomes" id="UP000198862">
    <property type="component" value="Unassembled WGS sequence"/>
</dbReference>
<accession>A0A1I1LI15</accession>
<gene>
    <name evidence="1" type="ORF">SAMN02745724_02295</name>
</gene>
<dbReference type="STRING" id="1123010.SAMN02745724_02295"/>
<dbReference type="EMBL" id="FOLO01000015">
    <property type="protein sequence ID" value="SFC69130.1"/>
    <property type="molecule type" value="Genomic_DNA"/>
</dbReference>
<dbReference type="AlphaFoldDB" id="A0A1I1LI15"/>
<dbReference type="OrthoDB" id="8527650at2"/>
<name>A0A1I1LI15_9GAMM</name>
<dbReference type="Pfam" id="PF11390">
    <property type="entry name" value="FdsD"/>
    <property type="match status" value="1"/>
</dbReference>
<dbReference type="RefSeq" id="WP_091983785.1">
    <property type="nucleotide sequence ID" value="NZ_FOLO01000015.1"/>
</dbReference>
<keyword evidence="2" id="KW-1185">Reference proteome</keyword>
<sequence>MTSAKIDNLIKMANQISDNICHQSDDEETAKKVLNHIQLFWAKSMKLDIIAYYQTDGSELTNVAKLAIKQLV</sequence>